<dbReference type="SUPFAM" id="SSF55486">
    <property type="entry name" value="Metalloproteases ('zincins'), catalytic domain"/>
    <property type="match status" value="1"/>
</dbReference>
<proteinExistence type="predicted"/>
<sequence length="191" mass="21077">MIGEGRIMVRYRVEVETGIDWGELPPWTAERFAEAVDEVFADPRGWAASAAAPITEPEHGMSGESWQFQRVGDDEHVTLRLATPATVDAQCARAGVDTEGVYSCRFQNTIMVNLKRWLQGADPAPSVQSYRAGVINHEVGHFLGFAHQGCPGRGRPAPVMMQQTIALDGCRPNEWPFSEDGEFITGTWQDS</sequence>
<dbReference type="Pfam" id="PF11350">
    <property type="entry name" value="DUF3152"/>
    <property type="match status" value="1"/>
</dbReference>
<feature type="domain" description="DUF3152" evidence="1">
    <location>
        <begin position="2"/>
        <end position="168"/>
    </location>
</feature>
<accession>A0AAE3YKX7</accession>
<dbReference type="EMBL" id="JAVDYB010000001">
    <property type="protein sequence ID" value="MDR7275723.1"/>
    <property type="molecule type" value="Genomic_DNA"/>
</dbReference>
<dbReference type="Gene3D" id="3.40.390.10">
    <property type="entry name" value="Collagenase (Catalytic Domain)"/>
    <property type="match status" value="1"/>
</dbReference>
<evidence type="ECO:0000259" key="1">
    <source>
        <dbReference type="Pfam" id="PF11350"/>
    </source>
</evidence>
<name>A0AAE3YKX7_9ACTN</name>
<dbReference type="AlphaFoldDB" id="A0AAE3YKX7"/>
<comment type="caution">
    <text evidence="2">The sequence shown here is derived from an EMBL/GenBank/DDBJ whole genome shotgun (WGS) entry which is preliminary data.</text>
</comment>
<reference evidence="2" key="1">
    <citation type="submission" date="2023-07" db="EMBL/GenBank/DDBJ databases">
        <title>Sequencing the genomes of 1000 actinobacteria strains.</title>
        <authorList>
            <person name="Klenk H.-P."/>
        </authorList>
    </citation>
    <scope>NUCLEOTIDE SEQUENCE</scope>
    <source>
        <strain evidence="2">DSM 44707</strain>
    </source>
</reference>
<evidence type="ECO:0000313" key="3">
    <source>
        <dbReference type="Proteomes" id="UP001183643"/>
    </source>
</evidence>
<dbReference type="InterPro" id="IPR022603">
    <property type="entry name" value="DUF3152"/>
</dbReference>
<keyword evidence="3" id="KW-1185">Reference proteome</keyword>
<dbReference type="Proteomes" id="UP001183643">
    <property type="component" value="Unassembled WGS sequence"/>
</dbReference>
<protein>
    <recommendedName>
        <fullName evidence="1">DUF3152 domain-containing protein</fullName>
    </recommendedName>
</protein>
<dbReference type="InterPro" id="IPR024079">
    <property type="entry name" value="MetalloPept_cat_dom_sf"/>
</dbReference>
<dbReference type="GO" id="GO:0008237">
    <property type="term" value="F:metallopeptidase activity"/>
    <property type="evidence" value="ECO:0007669"/>
    <property type="project" value="InterPro"/>
</dbReference>
<evidence type="ECO:0000313" key="2">
    <source>
        <dbReference type="EMBL" id="MDR7275723.1"/>
    </source>
</evidence>
<gene>
    <name evidence="2" type="ORF">J2S41_002501</name>
</gene>
<organism evidence="2 3">
    <name type="scientific">Catenuloplanes atrovinosus</name>
    <dbReference type="NCBI Taxonomy" id="137266"/>
    <lineage>
        <taxon>Bacteria</taxon>
        <taxon>Bacillati</taxon>
        <taxon>Actinomycetota</taxon>
        <taxon>Actinomycetes</taxon>
        <taxon>Micromonosporales</taxon>
        <taxon>Micromonosporaceae</taxon>
        <taxon>Catenuloplanes</taxon>
    </lineage>
</organism>